<dbReference type="PATRIC" id="fig|1202724.3.peg.2884"/>
<organism evidence="2 3">
    <name type="scientific">Flavobacterium akiainvivens</name>
    <dbReference type="NCBI Taxonomy" id="1202724"/>
    <lineage>
        <taxon>Bacteria</taxon>
        <taxon>Pseudomonadati</taxon>
        <taxon>Bacteroidota</taxon>
        <taxon>Flavobacteriia</taxon>
        <taxon>Flavobacteriales</taxon>
        <taxon>Flavobacteriaceae</taxon>
        <taxon>Flavobacterium</taxon>
    </lineage>
</organism>
<sequence length="96" mass="10387">MIHALTHTLPAISFGFGQIEKTAAVNLPLTVWLDTLYRLDAYTFTLAAAGATVTKISNYEYTVVYPTPGSYTISMTVNNVAKTISLESNILSITIA</sequence>
<dbReference type="AlphaFoldDB" id="A0A0M8MC21"/>
<evidence type="ECO:0000259" key="1">
    <source>
        <dbReference type="Pfam" id="PF00801"/>
    </source>
</evidence>
<dbReference type="InterPro" id="IPR000601">
    <property type="entry name" value="PKD_dom"/>
</dbReference>
<evidence type="ECO:0000313" key="2">
    <source>
        <dbReference type="EMBL" id="KOS07005.1"/>
    </source>
</evidence>
<dbReference type="STRING" id="1202724.AM493_13910"/>
<protein>
    <recommendedName>
        <fullName evidence="1">PKD domain-containing protein</fullName>
    </recommendedName>
</protein>
<reference evidence="2 3" key="1">
    <citation type="submission" date="2015-08" db="EMBL/GenBank/DDBJ databases">
        <title>Whole genome sequence of Flavobacterium akiainvivens IK-1T, from decaying Wikstroemia oahuensis, an endemic Hawaiian shrub.</title>
        <authorList>
            <person name="Wan X."/>
            <person name="Hou S."/>
            <person name="Saito J."/>
            <person name="Donachie S."/>
        </authorList>
    </citation>
    <scope>NUCLEOTIDE SEQUENCE [LARGE SCALE GENOMIC DNA]</scope>
    <source>
        <strain evidence="2 3">IK-1</strain>
    </source>
</reference>
<feature type="domain" description="PKD" evidence="1">
    <location>
        <begin position="23"/>
        <end position="85"/>
    </location>
</feature>
<dbReference type="Pfam" id="PF00801">
    <property type="entry name" value="PKD"/>
    <property type="match status" value="1"/>
</dbReference>
<comment type="caution">
    <text evidence="2">The sequence shown here is derived from an EMBL/GenBank/DDBJ whole genome shotgun (WGS) entry which is preliminary data.</text>
</comment>
<dbReference type="Proteomes" id="UP000037755">
    <property type="component" value="Unassembled WGS sequence"/>
</dbReference>
<gene>
    <name evidence="2" type="ORF">AM493_13910</name>
</gene>
<accession>A0A0M8MC21</accession>
<dbReference type="EMBL" id="LIYD01000005">
    <property type="protein sequence ID" value="KOS07005.1"/>
    <property type="molecule type" value="Genomic_DNA"/>
</dbReference>
<name>A0A0M8MC21_9FLAO</name>
<dbReference type="RefSeq" id="WP_054408636.1">
    <property type="nucleotide sequence ID" value="NZ_FOYA01000009.1"/>
</dbReference>
<evidence type="ECO:0000313" key="3">
    <source>
        <dbReference type="Proteomes" id="UP000037755"/>
    </source>
</evidence>
<proteinExistence type="predicted"/>
<keyword evidence="3" id="KW-1185">Reference proteome</keyword>
<dbReference type="OrthoDB" id="1376985at2"/>